<dbReference type="Proteomes" id="UP001163828">
    <property type="component" value="Unassembled WGS sequence"/>
</dbReference>
<organism evidence="1 2">
    <name type="scientific">Lentinula boryana</name>
    <dbReference type="NCBI Taxonomy" id="40481"/>
    <lineage>
        <taxon>Eukaryota</taxon>
        <taxon>Fungi</taxon>
        <taxon>Dikarya</taxon>
        <taxon>Basidiomycota</taxon>
        <taxon>Agaricomycotina</taxon>
        <taxon>Agaricomycetes</taxon>
        <taxon>Agaricomycetidae</taxon>
        <taxon>Agaricales</taxon>
        <taxon>Marasmiineae</taxon>
        <taxon>Omphalotaceae</taxon>
        <taxon>Lentinula</taxon>
    </lineage>
</organism>
<dbReference type="Pfam" id="PF16850">
    <property type="entry name" value="Inhibitor_I66"/>
    <property type="match status" value="1"/>
</dbReference>
<name>A0ABQ8QE48_9AGAR</name>
<gene>
    <name evidence="1" type="ORF">F5050DRAFT_1570840</name>
</gene>
<accession>A0ABQ8QE48</accession>
<dbReference type="Gene3D" id="2.80.10.50">
    <property type="match status" value="1"/>
</dbReference>
<sequence>YIIRSNGSPTAVIDQGVFVILMDLEATNWVVEAVPQHGENSYMYVNPNCLQYCYQGYKTYYLLYNITTSDCRVG</sequence>
<dbReference type="InterPro" id="IPR031755">
    <property type="entry name" value="Inhibitor_I66"/>
</dbReference>
<reference evidence="1" key="1">
    <citation type="submission" date="2022-08" db="EMBL/GenBank/DDBJ databases">
        <authorList>
            <consortium name="DOE Joint Genome Institute"/>
            <person name="Min B."/>
            <person name="Riley R."/>
            <person name="Sierra-Patev S."/>
            <person name="Naranjo-Ortiz M."/>
            <person name="Looney B."/>
            <person name="Konkel Z."/>
            <person name="Slot J.C."/>
            <person name="Sakamoto Y."/>
            <person name="Steenwyk J.L."/>
            <person name="Rokas A."/>
            <person name="Carro J."/>
            <person name="Camarero S."/>
            <person name="Ferreira P."/>
            <person name="Molpeceres G."/>
            <person name="Ruiz-Duenas F.J."/>
            <person name="Serrano A."/>
            <person name="Henrissat B."/>
            <person name="Drula E."/>
            <person name="Hughes K.W."/>
            <person name="Mata J.L."/>
            <person name="Ishikawa N.K."/>
            <person name="Vargas-Isla R."/>
            <person name="Ushijima S."/>
            <person name="Smith C.A."/>
            <person name="Ahrendt S."/>
            <person name="Andreopoulos W."/>
            <person name="He G."/>
            <person name="Labutti K."/>
            <person name="Lipzen A."/>
            <person name="Ng V."/>
            <person name="Sandor L."/>
            <person name="Barry K."/>
            <person name="Martinez A.T."/>
            <person name="Xiao Y."/>
            <person name="Gibbons J.G."/>
            <person name="Terashima K."/>
            <person name="Hibbett D.S."/>
            <person name="Grigoriev I.V."/>
        </authorList>
    </citation>
    <scope>NUCLEOTIDE SEQUENCE</scope>
    <source>
        <strain evidence="1">TFB10827</strain>
    </source>
</reference>
<feature type="non-terminal residue" evidence="1">
    <location>
        <position position="1"/>
    </location>
</feature>
<dbReference type="EMBL" id="MU790602">
    <property type="protein sequence ID" value="KAJ3996771.1"/>
    <property type="molecule type" value="Genomic_DNA"/>
</dbReference>
<proteinExistence type="predicted"/>
<evidence type="ECO:0000313" key="1">
    <source>
        <dbReference type="EMBL" id="KAJ3996771.1"/>
    </source>
</evidence>
<protein>
    <submittedName>
        <fullName evidence="1">Uncharacterized protein</fullName>
    </submittedName>
</protein>
<evidence type="ECO:0000313" key="2">
    <source>
        <dbReference type="Proteomes" id="UP001163828"/>
    </source>
</evidence>
<comment type="caution">
    <text evidence="1">The sequence shown here is derived from an EMBL/GenBank/DDBJ whole genome shotgun (WGS) entry which is preliminary data.</text>
</comment>
<keyword evidence="2" id="KW-1185">Reference proteome</keyword>